<dbReference type="PROSITE" id="PS51296">
    <property type="entry name" value="RIESKE"/>
    <property type="match status" value="1"/>
</dbReference>
<sequence length="391" mass="44869">MRRDRQLELMRRLMKYLDEGSTAKKERMFRNPMSAYADPERHKRERQVFFRDRPVLLGLTGRIPNPGDYVTDAVDGVPLILVRDRQGVARCFVNVCRHRGARLVEGEGCGLKMFSCPYHAWSYTLEGRLKGIPDARSFDEVDKAEHGLIDIPVRESHGLIWAGPINRDAPVSDRDPLGPLEGEIEEWGFESYVFYDTIRIVRPMNWKFVMDTFMEGYHISALHKNTIDPIIHTNLSTFDAYDDHHRMVIARKTFDELRGRPEEQVDLIPYAGFIYSLFPQAMLIIQGAANVELWRVSPTGDNPGECQIEMTSYIPEAPKSEKADNFWRKNFDLAIKTVEAEDFTLGATIQENAAARLQKEVIYGKNEPSLTHYHSGIRRHLGLDSLPGMED</sequence>
<protein>
    <recommendedName>
        <fullName evidence="7">Rieske domain-containing protein</fullName>
    </recommendedName>
</protein>
<evidence type="ECO:0000259" key="7">
    <source>
        <dbReference type="PROSITE" id="PS51296"/>
    </source>
</evidence>
<dbReference type="SUPFAM" id="SSF55961">
    <property type="entry name" value="Bet v1-like"/>
    <property type="match status" value="1"/>
</dbReference>
<name>A0A2M9FZV2_9PROT</name>
<dbReference type="GO" id="GO:0005506">
    <property type="term" value="F:iron ion binding"/>
    <property type="evidence" value="ECO:0007669"/>
    <property type="project" value="InterPro"/>
</dbReference>
<dbReference type="Pfam" id="PF00355">
    <property type="entry name" value="Rieske"/>
    <property type="match status" value="1"/>
</dbReference>
<evidence type="ECO:0000256" key="3">
    <source>
        <dbReference type="ARBA" id="ARBA00022723"/>
    </source>
</evidence>
<evidence type="ECO:0000256" key="1">
    <source>
        <dbReference type="ARBA" id="ARBA00001962"/>
    </source>
</evidence>
<evidence type="ECO:0000313" key="8">
    <source>
        <dbReference type="EMBL" id="PJK28986.1"/>
    </source>
</evidence>
<dbReference type="Proteomes" id="UP000229498">
    <property type="component" value="Unassembled WGS sequence"/>
</dbReference>
<comment type="caution">
    <text evidence="8">The sequence shown here is derived from an EMBL/GenBank/DDBJ whole genome shotgun (WGS) entry which is preliminary data.</text>
</comment>
<accession>A0A2M9FZV2</accession>
<organism evidence="8 9">
    <name type="scientific">Minwuia thermotolerans</name>
    <dbReference type="NCBI Taxonomy" id="2056226"/>
    <lineage>
        <taxon>Bacteria</taxon>
        <taxon>Pseudomonadati</taxon>
        <taxon>Pseudomonadota</taxon>
        <taxon>Alphaproteobacteria</taxon>
        <taxon>Minwuiales</taxon>
        <taxon>Minwuiaceae</taxon>
        <taxon>Minwuia</taxon>
    </lineage>
</organism>
<keyword evidence="5" id="KW-0408">Iron</keyword>
<proteinExistence type="predicted"/>
<dbReference type="Pfam" id="PF00848">
    <property type="entry name" value="Ring_hydroxyl_A"/>
    <property type="match status" value="1"/>
</dbReference>
<dbReference type="PANTHER" id="PTHR43756">
    <property type="entry name" value="CHOLINE MONOOXYGENASE, CHLOROPLASTIC"/>
    <property type="match status" value="1"/>
</dbReference>
<comment type="cofactor">
    <cofactor evidence="1">
        <name>Fe cation</name>
        <dbReference type="ChEBI" id="CHEBI:24875"/>
    </cofactor>
</comment>
<evidence type="ECO:0000256" key="5">
    <source>
        <dbReference type="ARBA" id="ARBA00023004"/>
    </source>
</evidence>
<dbReference type="RefSeq" id="WP_109794126.1">
    <property type="nucleotide sequence ID" value="NZ_PHIG01000037.1"/>
</dbReference>
<evidence type="ECO:0000256" key="6">
    <source>
        <dbReference type="ARBA" id="ARBA00023014"/>
    </source>
</evidence>
<dbReference type="CDD" id="cd03469">
    <property type="entry name" value="Rieske_RO_Alpha_N"/>
    <property type="match status" value="1"/>
</dbReference>
<dbReference type="PANTHER" id="PTHR43756:SF5">
    <property type="entry name" value="CHOLINE MONOOXYGENASE, CHLOROPLASTIC"/>
    <property type="match status" value="1"/>
</dbReference>
<dbReference type="Gene3D" id="2.102.10.10">
    <property type="entry name" value="Rieske [2Fe-2S] iron-sulphur domain"/>
    <property type="match status" value="1"/>
</dbReference>
<keyword evidence="3" id="KW-0479">Metal-binding</keyword>
<dbReference type="InterPro" id="IPR015879">
    <property type="entry name" value="Ring_hydroxy_dOase_asu_C_dom"/>
</dbReference>
<dbReference type="InterPro" id="IPR017941">
    <property type="entry name" value="Rieske_2Fe-2S"/>
</dbReference>
<evidence type="ECO:0000256" key="4">
    <source>
        <dbReference type="ARBA" id="ARBA00023002"/>
    </source>
</evidence>
<dbReference type="Gene3D" id="3.90.380.10">
    <property type="entry name" value="Naphthalene 1,2-dioxygenase Alpha Subunit, Chain A, domain 1"/>
    <property type="match status" value="2"/>
</dbReference>
<dbReference type="SUPFAM" id="SSF50022">
    <property type="entry name" value="ISP domain"/>
    <property type="match status" value="1"/>
</dbReference>
<keyword evidence="9" id="KW-1185">Reference proteome</keyword>
<keyword evidence="6" id="KW-0411">Iron-sulfur</keyword>
<dbReference type="AlphaFoldDB" id="A0A2M9FZV2"/>
<keyword evidence="2" id="KW-0001">2Fe-2S</keyword>
<dbReference type="EMBL" id="PHIG01000037">
    <property type="protein sequence ID" value="PJK28986.1"/>
    <property type="molecule type" value="Genomic_DNA"/>
</dbReference>
<reference evidence="8 9" key="1">
    <citation type="submission" date="2017-11" db="EMBL/GenBank/DDBJ databases">
        <title>Draft genome sequence of Rhizobiales bacterium SY3-13.</title>
        <authorList>
            <person name="Sun C."/>
        </authorList>
    </citation>
    <scope>NUCLEOTIDE SEQUENCE [LARGE SCALE GENOMIC DNA]</scope>
    <source>
        <strain evidence="8 9">SY3-13</strain>
    </source>
</reference>
<evidence type="ECO:0000256" key="2">
    <source>
        <dbReference type="ARBA" id="ARBA00022714"/>
    </source>
</evidence>
<dbReference type="InterPro" id="IPR001663">
    <property type="entry name" value="Rng_hydr_dOase-A"/>
</dbReference>
<dbReference type="InterPro" id="IPR036922">
    <property type="entry name" value="Rieske_2Fe-2S_sf"/>
</dbReference>
<evidence type="ECO:0000313" key="9">
    <source>
        <dbReference type="Proteomes" id="UP000229498"/>
    </source>
</evidence>
<dbReference type="OrthoDB" id="7456916at2"/>
<keyword evidence="4" id="KW-0560">Oxidoreductase</keyword>
<dbReference type="GO" id="GO:0016491">
    <property type="term" value="F:oxidoreductase activity"/>
    <property type="evidence" value="ECO:0007669"/>
    <property type="project" value="UniProtKB-KW"/>
</dbReference>
<dbReference type="GO" id="GO:0051537">
    <property type="term" value="F:2 iron, 2 sulfur cluster binding"/>
    <property type="evidence" value="ECO:0007669"/>
    <property type="project" value="UniProtKB-KW"/>
</dbReference>
<feature type="domain" description="Rieske" evidence="7">
    <location>
        <begin position="56"/>
        <end position="162"/>
    </location>
</feature>
<dbReference type="PRINTS" id="PR00090">
    <property type="entry name" value="RNGDIOXGNASE"/>
</dbReference>
<gene>
    <name evidence="8" type="ORF">CVT23_13765</name>
</gene>